<keyword evidence="2" id="KW-1064">Adaptive immunity</keyword>
<keyword evidence="3" id="KW-0675">Receptor</keyword>
<dbReference type="Gene3D" id="2.60.40.10">
    <property type="entry name" value="Immunoglobulins"/>
    <property type="match status" value="1"/>
</dbReference>
<keyword evidence="2" id="KW-0391">Immunity</keyword>
<dbReference type="InterPro" id="IPR013106">
    <property type="entry name" value="Ig_V-set"/>
</dbReference>
<keyword evidence="1" id="KW-0732">Signal</keyword>
<keyword evidence="4" id="KW-0393">Immunoglobulin domain</keyword>
<feature type="domain" description="Immunoglobulin V-set" evidence="5">
    <location>
        <begin position="34"/>
        <end position="108"/>
    </location>
</feature>
<dbReference type="GeneTree" id="ENSGT00940000179155"/>
<accession>A0A3Q2Y0W2</accession>
<keyword evidence="7" id="KW-1185">Reference proteome</keyword>
<dbReference type="AlphaFoldDB" id="A0A3Q2Y0W2"/>
<dbReference type="SUPFAM" id="SSF48726">
    <property type="entry name" value="Immunoglobulin"/>
    <property type="match status" value="1"/>
</dbReference>
<sequence length="122" mass="13536">TIHFKPSITLPPLPHLSDLLQISVPSHSLRSSSSLHLCAPSATSGDYFFWYKQLPGQEPLFLLSHLGNGKPLKGKPGMSVSMASDRERVHLHMEDVALEHSAVYYCAVTHMPHSRYKNISSS</sequence>
<dbReference type="PANTHER" id="PTHR19367:SF18">
    <property type="entry name" value="T CELL RECEPTOR ALPHA VARIABLE 16"/>
    <property type="match status" value="1"/>
</dbReference>
<dbReference type="SMART" id="SM00406">
    <property type="entry name" value="IGv"/>
    <property type="match status" value="1"/>
</dbReference>
<reference evidence="6" key="1">
    <citation type="submission" date="2025-08" db="UniProtKB">
        <authorList>
            <consortium name="Ensembl"/>
        </authorList>
    </citation>
    <scope>IDENTIFICATION</scope>
</reference>
<dbReference type="InterPro" id="IPR013783">
    <property type="entry name" value="Ig-like_fold"/>
</dbReference>
<dbReference type="Pfam" id="PF07686">
    <property type="entry name" value="V-set"/>
    <property type="match status" value="1"/>
</dbReference>
<evidence type="ECO:0000313" key="6">
    <source>
        <dbReference type="Ensembl" id="ENSHCOP00000010447.1"/>
    </source>
</evidence>
<dbReference type="InterPro" id="IPR036179">
    <property type="entry name" value="Ig-like_dom_sf"/>
</dbReference>
<evidence type="ECO:0000256" key="2">
    <source>
        <dbReference type="ARBA" id="ARBA00023130"/>
    </source>
</evidence>
<dbReference type="GO" id="GO:0002250">
    <property type="term" value="P:adaptive immune response"/>
    <property type="evidence" value="ECO:0007669"/>
    <property type="project" value="UniProtKB-KW"/>
</dbReference>
<dbReference type="Proteomes" id="UP000264820">
    <property type="component" value="Unplaced"/>
</dbReference>
<dbReference type="STRING" id="109280.ENSHCOP00000010447"/>
<reference evidence="6" key="2">
    <citation type="submission" date="2025-09" db="UniProtKB">
        <authorList>
            <consortium name="Ensembl"/>
        </authorList>
    </citation>
    <scope>IDENTIFICATION</scope>
</reference>
<evidence type="ECO:0000256" key="4">
    <source>
        <dbReference type="ARBA" id="ARBA00023319"/>
    </source>
</evidence>
<evidence type="ECO:0000256" key="3">
    <source>
        <dbReference type="ARBA" id="ARBA00023170"/>
    </source>
</evidence>
<dbReference type="Ensembl" id="ENSHCOT00000016871.1">
    <property type="protein sequence ID" value="ENSHCOP00000010447.1"/>
    <property type="gene ID" value="ENSHCOG00000013069.1"/>
</dbReference>
<dbReference type="PANTHER" id="PTHR19367">
    <property type="entry name" value="T-CELL RECEPTOR ALPHA CHAIN V REGION"/>
    <property type="match status" value="1"/>
</dbReference>
<name>A0A3Q2Y0W2_HIPCM</name>
<dbReference type="InterPro" id="IPR051287">
    <property type="entry name" value="TCR_variable_region"/>
</dbReference>
<evidence type="ECO:0000256" key="1">
    <source>
        <dbReference type="ARBA" id="ARBA00022729"/>
    </source>
</evidence>
<protein>
    <recommendedName>
        <fullName evidence="5">Immunoglobulin V-set domain-containing protein</fullName>
    </recommendedName>
</protein>
<proteinExistence type="predicted"/>
<evidence type="ECO:0000313" key="7">
    <source>
        <dbReference type="Proteomes" id="UP000264820"/>
    </source>
</evidence>
<evidence type="ECO:0000259" key="5">
    <source>
        <dbReference type="SMART" id="SM00406"/>
    </source>
</evidence>
<organism evidence="6 7">
    <name type="scientific">Hippocampus comes</name>
    <name type="common">Tiger tail seahorse</name>
    <dbReference type="NCBI Taxonomy" id="109280"/>
    <lineage>
        <taxon>Eukaryota</taxon>
        <taxon>Metazoa</taxon>
        <taxon>Chordata</taxon>
        <taxon>Craniata</taxon>
        <taxon>Vertebrata</taxon>
        <taxon>Euteleostomi</taxon>
        <taxon>Actinopterygii</taxon>
        <taxon>Neopterygii</taxon>
        <taxon>Teleostei</taxon>
        <taxon>Neoteleostei</taxon>
        <taxon>Acanthomorphata</taxon>
        <taxon>Syngnathiaria</taxon>
        <taxon>Syngnathiformes</taxon>
        <taxon>Syngnathoidei</taxon>
        <taxon>Syngnathidae</taxon>
        <taxon>Hippocampus</taxon>
    </lineage>
</organism>